<dbReference type="GO" id="GO:0005634">
    <property type="term" value="C:nucleus"/>
    <property type="evidence" value="ECO:0007669"/>
    <property type="project" value="TreeGrafter"/>
</dbReference>
<dbReference type="InterPro" id="IPR008271">
    <property type="entry name" value="Ser/Thr_kinase_AS"/>
</dbReference>
<evidence type="ECO:0000259" key="6">
    <source>
        <dbReference type="PROSITE" id="PS50011"/>
    </source>
</evidence>
<feature type="domain" description="Protein kinase" evidence="6">
    <location>
        <begin position="63"/>
        <end position="411"/>
    </location>
</feature>
<dbReference type="SUPFAM" id="SSF56112">
    <property type="entry name" value="Protein kinase-like (PK-like)"/>
    <property type="match status" value="1"/>
</dbReference>
<keyword evidence="8" id="KW-1185">Reference proteome</keyword>
<dbReference type="PANTHER" id="PTHR45646">
    <property type="entry name" value="SERINE/THREONINE-PROTEIN KINASE DOA-RELATED"/>
    <property type="match status" value="1"/>
</dbReference>
<evidence type="ECO:0000256" key="4">
    <source>
        <dbReference type="ARBA" id="ARBA00022777"/>
    </source>
</evidence>
<dbReference type="InParanoid" id="A0A136IP25"/>
<evidence type="ECO:0000313" key="7">
    <source>
        <dbReference type="EMBL" id="KXJ86672.1"/>
    </source>
</evidence>
<dbReference type="Gene3D" id="1.10.510.10">
    <property type="entry name" value="Transferase(Phosphotransferase) domain 1"/>
    <property type="match status" value="1"/>
</dbReference>
<keyword evidence="4 7" id="KW-0418">Kinase</keyword>
<dbReference type="GO" id="GO:0004674">
    <property type="term" value="F:protein serine/threonine kinase activity"/>
    <property type="evidence" value="ECO:0007669"/>
    <property type="project" value="UniProtKB-KW"/>
</dbReference>
<keyword evidence="3" id="KW-0547">Nucleotide-binding</keyword>
<sequence length="417" mass="47698">MAVSWLDWLPHLAGRPWKRLDFSQATRFARLSADHKVKEECFPDYVASRYYPVRLGDVLSDQYQVVGKLGFGASSTVWLARDLARRRHVALRLFVHARSMGAQNNNELDMYRRMAQVKTRHPGRNAVRELLDSFDVSGPDGEHRCLVHPPLWESMFTFLHRNLVARLPPVLVAYTLQRLFLALDFLHTECHIIHTDIKADNMMFGIIEESLFETFEQEELLNPSPRKELDGRVIYTCRQLPMPKRHGAVVLCDFGSAASGDQEHTEDVQPNVYRAPEVILEVPWSYQIDIWNAGCMVWDIFQGHHLFTGYDPEHRTYRSRAHLSEMIALLAPPPPPSSLLQRGAATGRFFAENGADFAGGIPLPKPVTLGSIEERLEGQNKASFLRMMNSMLQWDPAKRHTASELMVADWIRDETRG</sequence>
<dbReference type="PROSITE" id="PS00108">
    <property type="entry name" value="PROTEIN_KINASE_ST"/>
    <property type="match status" value="1"/>
</dbReference>
<evidence type="ECO:0000256" key="3">
    <source>
        <dbReference type="ARBA" id="ARBA00022741"/>
    </source>
</evidence>
<protein>
    <submittedName>
        <fullName evidence="7">Serine threonine protein kinase, CMGC group</fullName>
    </submittedName>
</protein>
<dbReference type="InterPro" id="IPR000719">
    <property type="entry name" value="Prot_kinase_dom"/>
</dbReference>
<reference evidence="8" key="1">
    <citation type="submission" date="2016-02" db="EMBL/GenBank/DDBJ databases">
        <title>Draft genome sequence of Microdochium bolleyi, a fungal endophyte of beachgrass.</title>
        <authorList>
            <consortium name="DOE Joint Genome Institute"/>
            <person name="David A.S."/>
            <person name="May G."/>
            <person name="Haridas S."/>
            <person name="Lim J."/>
            <person name="Wang M."/>
            <person name="Labutti K."/>
            <person name="Lipzen A."/>
            <person name="Barry K."/>
            <person name="Grigoriev I.V."/>
        </authorList>
    </citation>
    <scope>NUCLEOTIDE SEQUENCE [LARGE SCALE GENOMIC DNA]</scope>
    <source>
        <strain evidence="8">J235TASD1</strain>
    </source>
</reference>
<dbReference type="InterPro" id="IPR051175">
    <property type="entry name" value="CLK_kinases"/>
</dbReference>
<dbReference type="AlphaFoldDB" id="A0A136IP25"/>
<organism evidence="7 8">
    <name type="scientific">Microdochium bolleyi</name>
    <dbReference type="NCBI Taxonomy" id="196109"/>
    <lineage>
        <taxon>Eukaryota</taxon>
        <taxon>Fungi</taxon>
        <taxon>Dikarya</taxon>
        <taxon>Ascomycota</taxon>
        <taxon>Pezizomycotina</taxon>
        <taxon>Sordariomycetes</taxon>
        <taxon>Xylariomycetidae</taxon>
        <taxon>Xylariales</taxon>
        <taxon>Microdochiaceae</taxon>
        <taxon>Microdochium</taxon>
    </lineage>
</organism>
<dbReference type="InterPro" id="IPR011009">
    <property type="entry name" value="Kinase-like_dom_sf"/>
</dbReference>
<dbReference type="PROSITE" id="PS50011">
    <property type="entry name" value="PROTEIN_KINASE_DOM"/>
    <property type="match status" value="1"/>
</dbReference>
<dbReference type="GO" id="GO:0005524">
    <property type="term" value="F:ATP binding"/>
    <property type="evidence" value="ECO:0007669"/>
    <property type="project" value="UniProtKB-KW"/>
</dbReference>
<name>A0A136IP25_9PEZI</name>
<dbReference type="GO" id="GO:0043484">
    <property type="term" value="P:regulation of RNA splicing"/>
    <property type="evidence" value="ECO:0007669"/>
    <property type="project" value="TreeGrafter"/>
</dbReference>
<keyword evidence="1" id="KW-0723">Serine/threonine-protein kinase</keyword>
<accession>A0A136IP25</accession>
<evidence type="ECO:0000256" key="2">
    <source>
        <dbReference type="ARBA" id="ARBA00022679"/>
    </source>
</evidence>
<evidence type="ECO:0000256" key="5">
    <source>
        <dbReference type="ARBA" id="ARBA00022840"/>
    </source>
</evidence>
<keyword evidence="2" id="KW-0808">Transferase</keyword>
<dbReference type="SMART" id="SM00220">
    <property type="entry name" value="S_TKc"/>
    <property type="match status" value="1"/>
</dbReference>
<dbReference type="PANTHER" id="PTHR45646:SF11">
    <property type="entry name" value="SERINE_THREONINE-PROTEIN KINASE DOA"/>
    <property type="match status" value="1"/>
</dbReference>
<dbReference type="Proteomes" id="UP000070501">
    <property type="component" value="Unassembled WGS sequence"/>
</dbReference>
<evidence type="ECO:0000256" key="1">
    <source>
        <dbReference type="ARBA" id="ARBA00022527"/>
    </source>
</evidence>
<dbReference type="Pfam" id="PF00069">
    <property type="entry name" value="Pkinase"/>
    <property type="match status" value="1"/>
</dbReference>
<keyword evidence="5" id="KW-0067">ATP-binding</keyword>
<gene>
    <name evidence="7" type="ORF">Micbo1qcDRAFT_152636</name>
</gene>
<dbReference type="Gene3D" id="3.30.200.20">
    <property type="entry name" value="Phosphorylase Kinase, domain 1"/>
    <property type="match status" value="1"/>
</dbReference>
<dbReference type="OrthoDB" id="5979581at2759"/>
<evidence type="ECO:0000313" key="8">
    <source>
        <dbReference type="Proteomes" id="UP000070501"/>
    </source>
</evidence>
<dbReference type="EMBL" id="KQ964266">
    <property type="protein sequence ID" value="KXJ86672.1"/>
    <property type="molecule type" value="Genomic_DNA"/>
</dbReference>
<proteinExistence type="predicted"/>
<dbReference type="STRING" id="196109.A0A136IP25"/>